<dbReference type="NCBIfam" id="TIGR00426">
    <property type="entry name" value="competence protein ComEA helix-hairpin-helix repeat region"/>
    <property type="match status" value="1"/>
</dbReference>
<reference evidence="1 2" key="1">
    <citation type="journal article" date="2020" name="Nature">
        <title>Bacterial chemolithoautotrophy via manganese oxidation.</title>
        <authorList>
            <person name="Yu H."/>
            <person name="Leadbetter J.R."/>
        </authorList>
    </citation>
    <scope>NUCLEOTIDE SEQUENCE [LARGE SCALE GENOMIC DNA]</scope>
    <source>
        <strain evidence="1 2">Mn-1</strain>
    </source>
</reference>
<dbReference type="EMBL" id="VTOW01000010">
    <property type="protein sequence ID" value="NKE73722.1"/>
    <property type="molecule type" value="Genomic_DNA"/>
</dbReference>
<dbReference type="Pfam" id="PF12836">
    <property type="entry name" value="HHH_3"/>
    <property type="match status" value="1"/>
</dbReference>
<dbReference type="InterPro" id="IPR010994">
    <property type="entry name" value="RuvA_2-like"/>
</dbReference>
<sequence>MMRSFRKRLIRNGRDLFKSHPSFFKIALLSIIIATAFWFRTWAERGAGSLSPNGELPSLPVLTAPIFSSDPSPSPLSSGGPAPSVEKVDLNSAAVEIIETLPAVGPKLAQEIVRYREERGPFQKVEDLLDVKGIGPKKLSRLAPYLIFGSNDEQ</sequence>
<comment type="caution">
    <text evidence="1">The sequence shown here is derived from an EMBL/GenBank/DDBJ whole genome shotgun (WGS) entry which is preliminary data.</text>
</comment>
<keyword evidence="2" id="KW-1185">Reference proteome</keyword>
<dbReference type="PANTHER" id="PTHR21180:SF32">
    <property type="entry name" value="ENDONUCLEASE_EXONUCLEASE_PHOSPHATASE FAMILY DOMAIN-CONTAINING PROTEIN 1"/>
    <property type="match status" value="1"/>
</dbReference>
<accession>A0A7X6DUM3</accession>
<dbReference type="GO" id="GO:0015628">
    <property type="term" value="P:protein secretion by the type II secretion system"/>
    <property type="evidence" value="ECO:0007669"/>
    <property type="project" value="TreeGrafter"/>
</dbReference>
<evidence type="ECO:0000313" key="1">
    <source>
        <dbReference type="EMBL" id="NKE73722.1"/>
    </source>
</evidence>
<organism evidence="1 2">
    <name type="scientific">Candidatus Manganitrophus noduliformans</name>
    <dbReference type="NCBI Taxonomy" id="2606439"/>
    <lineage>
        <taxon>Bacteria</taxon>
        <taxon>Pseudomonadati</taxon>
        <taxon>Nitrospirota</taxon>
        <taxon>Nitrospiria</taxon>
        <taxon>Candidatus Troglogloeales</taxon>
        <taxon>Candidatus Manganitrophaceae</taxon>
        <taxon>Candidatus Manganitrophus</taxon>
    </lineage>
</organism>
<dbReference type="Gene3D" id="1.10.150.320">
    <property type="entry name" value="Photosystem II 12 kDa extrinsic protein"/>
    <property type="match status" value="1"/>
</dbReference>
<protein>
    <submittedName>
        <fullName evidence="1">Helix-hairpin-helix domain-containing protein</fullName>
    </submittedName>
</protein>
<name>A0A7X6DUM3_9BACT</name>
<dbReference type="PANTHER" id="PTHR21180">
    <property type="entry name" value="ENDONUCLEASE/EXONUCLEASE/PHOSPHATASE FAMILY DOMAIN-CONTAINING PROTEIN 1"/>
    <property type="match status" value="1"/>
</dbReference>
<dbReference type="Proteomes" id="UP000534783">
    <property type="component" value="Unassembled WGS sequence"/>
</dbReference>
<dbReference type="SUPFAM" id="SSF47781">
    <property type="entry name" value="RuvA domain 2-like"/>
    <property type="match status" value="1"/>
</dbReference>
<gene>
    <name evidence="1" type="ORF">MNODULE_23485</name>
</gene>
<evidence type="ECO:0000313" key="2">
    <source>
        <dbReference type="Proteomes" id="UP000534783"/>
    </source>
</evidence>
<dbReference type="InterPro" id="IPR004509">
    <property type="entry name" value="Competence_ComEA_HhH"/>
</dbReference>
<dbReference type="GO" id="GO:0015627">
    <property type="term" value="C:type II protein secretion system complex"/>
    <property type="evidence" value="ECO:0007669"/>
    <property type="project" value="TreeGrafter"/>
</dbReference>
<dbReference type="AlphaFoldDB" id="A0A7X6DUM3"/>
<proteinExistence type="predicted"/>
<dbReference type="InterPro" id="IPR051675">
    <property type="entry name" value="Endo/Exo/Phosphatase_dom_1"/>
</dbReference>